<dbReference type="InterPro" id="IPR040369">
    <property type="entry name" value="ARMC9"/>
</dbReference>
<keyword evidence="5" id="KW-0970">Cilium biogenesis/degradation</keyword>
<feature type="transmembrane region" description="Helical" evidence="10">
    <location>
        <begin position="139"/>
        <end position="159"/>
    </location>
</feature>
<feature type="compositionally biased region" description="Polar residues" evidence="9">
    <location>
        <begin position="1097"/>
        <end position="1112"/>
    </location>
</feature>
<dbReference type="InterPro" id="IPR048957">
    <property type="entry name" value="ARMC9_LisH"/>
</dbReference>
<gene>
    <name evidence="13" type="ORF">NDU88_000436</name>
</gene>
<dbReference type="PANTHER" id="PTHR14881">
    <property type="entry name" value="LISH DOMAIN-CONTAINING PROTEIN ARMC9"/>
    <property type="match status" value="1"/>
</dbReference>
<dbReference type="InterPro" id="IPR016024">
    <property type="entry name" value="ARM-type_fold"/>
</dbReference>
<keyword evidence="10" id="KW-0812">Transmembrane</keyword>
<keyword evidence="7" id="KW-0966">Cell projection</keyword>
<dbReference type="InterPro" id="IPR006594">
    <property type="entry name" value="LisH"/>
</dbReference>
<dbReference type="AlphaFoldDB" id="A0AAV7L9T5"/>
<evidence type="ECO:0000256" key="3">
    <source>
        <dbReference type="ARBA" id="ARBA00021146"/>
    </source>
</evidence>
<feature type="region of interest" description="Disordered" evidence="9">
    <location>
        <begin position="993"/>
        <end position="1054"/>
    </location>
</feature>
<dbReference type="EMBL" id="JANPWB010000015">
    <property type="protein sequence ID" value="KAJ1087254.1"/>
    <property type="molecule type" value="Genomic_DNA"/>
</dbReference>
<feature type="compositionally biased region" description="Low complexity" evidence="9">
    <location>
        <begin position="1037"/>
        <end position="1050"/>
    </location>
</feature>
<feature type="compositionally biased region" description="Low complexity" evidence="9">
    <location>
        <begin position="1141"/>
        <end position="1164"/>
    </location>
</feature>
<accession>A0AAV7L9T5</accession>
<dbReference type="Pfam" id="PF21051">
    <property type="entry name" value="ARMC9_LisH"/>
    <property type="match status" value="1"/>
</dbReference>
<dbReference type="FunFam" id="1.25.10.10:FF:000124">
    <property type="entry name" value="lisH domain-containing protein ARMC9 isoform X1"/>
    <property type="match status" value="1"/>
</dbReference>
<feature type="domain" description="LisH" evidence="11">
    <location>
        <begin position="798"/>
        <end position="916"/>
    </location>
</feature>
<comment type="caution">
    <text evidence="13">The sequence shown here is derived from an EMBL/GenBank/DDBJ whole genome shotgun (WGS) entry which is preliminary data.</text>
</comment>
<evidence type="ECO:0000256" key="7">
    <source>
        <dbReference type="ARBA" id="ARBA00023273"/>
    </source>
</evidence>
<evidence type="ECO:0000256" key="5">
    <source>
        <dbReference type="ARBA" id="ARBA00022794"/>
    </source>
</evidence>
<dbReference type="SUPFAM" id="SSF48371">
    <property type="entry name" value="ARM repeat"/>
    <property type="match status" value="1"/>
</dbReference>
<keyword evidence="4" id="KW-0963">Cytoplasm</keyword>
<evidence type="ECO:0000313" key="14">
    <source>
        <dbReference type="Proteomes" id="UP001066276"/>
    </source>
</evidence>
<comment type="function">
    <text evidence="8">Involved in ciliogenesis. It is required for appropriate acetylation and polyglutamylation of ciliary microtubules, and regulation of cilium length. Acts as a positive regulator of hedgehog (Hh)signaling.</text>
</comment>
<keyword evidence="6" id="KW-0206">Cytoskeleton</keyword>
<evidence type="ECO:0000256" key="10">
    <source>
        <dbReference type="SAM" id="Phobius"/>
    </source>
</evidence>
<evidence type="ECO:0000256" key="4">
    <source>
        <dbReference type="ARBA" id="ARBA00022490"/>
    </source>
</evidence>
<keyword evidence="14" id="KW-1185">Reference proteome</keyword>
<dbReference type="Gene3D" id="1.25.10.10">
    <property type="entry name" value="Leucine-rich Repeat Variant"/>
    <property type="match status" value="1"/>
</dbReference>
<dbReference type="GO" id="GO:0097542">
    <property type="term" value="C:ciliary tip"/>
    <property type="evidence" value="ECO:0007669"/>
    <property type="project" value="TreeGrafter"/>
</dbReference>
<feature type="compositionally biased region" description="Acidic residues" evidence="9">
    <location>
        <begin position="926"/>
        <end position="943"/>
    </location>
</feature>
<feature type="region of interest" description="Disordered" evidence="9">
    <location>
        <begin position="920"/>
        <end position="943"/>
    </location>
</feature>
<dbReference type="InterPro" id="IPR048959">
    <property type="entry name" value="ARMC9_ARM_dom"/>
</dbReference>
<keyword evidence="10" id="KW-1133">Transmembrane helix</keyword>
<dbReference type="Pfam" id="PF23138">
    <property type="entry name" value="CTLH_Armc9"/>
    <property type="match status" value="1"/>
</dbReference>
<evidence type="ECO:0000259" key="11">
    <source>
        <dbReference type="Pfam" id="PF21050"/>
    </source>
</evidence>
<dbReference type="Pfam" id="PF21050">
    <property type="entry name" value="ARMC9_ARM"/>
    <property type="match status" value="1"/>
</dbReference>
<keyword evidence="10" id="KW-0472">Membrane</keyword>
<evidence type="ECO:0000256" key="8">
    <source>
        <dbReference type="ARBA" id="ARBA00054752"/>
    </source>
</evidence>
<evidence type="ECO:0000313" key="13">
    <source>
        <dbReference type="EMBL" id="KAJ1087254.1"/>
    </source>
</evidence>
<feature type="domain" description="ARMC9 CTLH-like" evidence="12">
    <location>
        <begin position="404"/>
        <end position="534"/>
    </location>
</feature>
<protein>
    <recommendedName>
        <fullName evidence="3">LisH domain-containing protein ARMC9</fullName>
    </recommendedName>
</protein>
<dbReference type="PANTHER" id="PTHR14881:SF4">
    <property type="entry name" value="LISH DOMAIN-CONTAINING PROTEIN ARMC9"/>
    <property type="match status" value="1"/>
</dbReference>
<reference evidence="13" key="1">
    <citation type="journal article" date="2022" name="bioRxiv">
        <title>Sequencing and chromosome-scale assembly of the giantPleurodeles waltlgenome.</title>
        <authorList>
            <person name="Brown T."/>
            <person name="Elewa A."/>
            <person name="Iarovenko S."/>
            <person name="Subramanian E."/>
            <person name="Araus A.J."/>
            <person name="Petzold A."/>
            <person name="Susuki M."/>
            <person name="Suzuki K.-i.T."/>
            <person name="Hayashi T."/>
            <person name="Toyoda A."/>
            <person name="Oliveira C."/>
            <person name="Osipova E."/>
            <person name="Leigh N.D."/>
            <person name="Simon A."/>
            <person name="Yun M.H."/>
        </authorList>
    </citation>
    <scope>NUCLEOTIDE SEQUENCE</scope>
    <source>
        <strain evidence="13">20211129_DDA</strain>
        <tissue evidence="13">Liver</tissue>
    </source>
</reference>
<feature type="transmembrane region" description="Helical" evidence="10">
    <location>
        <begin position="113"/>
        <end position="132"/>
    </location>
</feature>
<dbReference type="Proteomes" id="UP001066276">
    <property type="component" value="Chromosome 11"/>
</dbReference>
<feature type="transmembrane region" description="Helical" evidence="10">
    <location>
        <begin position="191"/>
        <end position="211"/>
    </location>
</feature>
<evidence type="ECO:0000256" key="2">
    <source>
        <dbReference type="ARBA" id="ARBA00004120"/>
    </source>
</evidence>
<dbReference type="InterPro" id="IPR056327">
    <property type="entry name" value="ARMC9_CTLH-like_dom"/>
</dbReference>
<sequence length="1164" mass="130543">MVSVLARDSRDRLARIPRRTDKARSNPCHRLYLPARDLGCGWFPWLQTREAAPKAHAQKDFFQGRFKASSAADVDRVIAACRCLRSLLLGAVYSLFCLETFTVFAAWSRLRSLLLGAVYALCCLEPFTLFAAWSRLRSLLLGAVYALCCLEPFTLIAAWSRLRSLLLGAVYAHCCLEPFTLIAAWSRLRSLLLGAVYAHCCLGPFTLIAAWGRLRPLLLGAVYAHCCWGPFTPIAAGGRLRPLLLGAVYAHCCLGPFTPIAAWGRLRPLLLGAVYAHCCLGPFTPIAAWGRLRPLLLGAVYAHCCLGPFTPIAAYGCLRPLLPMAVYAHCCMEPVPGHDKNLNFLIMGDILAYEADLLGLVKEYLNFAEFEDTLKSFSKECKVKGKPLPKPSGSAFRDSNTLMIQKDLITAFEDGDRKVFFELWEEHIPQEIRDGDPLAQKLEFYLHIHFAIYPLKHGMGKSDRADIDDRISHFRTYLETSGAALSQTTEFLPFYALPFVPNPTVHPSFKDLFQDSWAPDLKIRLEKFLSQTLKAGNTPRLLTLYKESAHGNKDLFQHLQQQLSEVEHRAITYMKRFNRLQADYHNLIGVTAELVDSLEATVNGRMITPEYLQSVCVRLFSNQMRQSVAHSIDFTRPGTASSMLRASIAPVKPLEVPLLPSLDYEKLKKDLLFGNDRLKAFLLQALRWRFTRSQPGEQRDTVLQAYITNDLLDCHRSQGRSVLELLHSKSEVVRQYAARLINAFASLAEGRLYLSQNPRLIRALEETLKAEDKDSVTRENVLGALQKLSLRRALQSTMIRDGIIFWLVDVLEETDCLSDYTVEYSVALLMNLCLRSAGKMMCAKDSRHVLKVLSDLLGHENHEIRPYVNGALYSILAVPSIREAARAMDMEAILRCFINEGNAEMNRQIEFIIKQLRSEEALDANPESDDEEDEDDDDEDQDAMEADLDKSELLQPQLGELSGEKLLTTEYLGIMTHSQKAKKKMFPGVHQSIDEPLQRPVTPSYHRAAYPPPESSVRSRQAPGPIRDSRLQFQQVSRPPSRSGSRSSISEYCVSSASIETESSRLFSSPYRTEQHLKVAGEPLSPRAMDLNLERGSGQTNIEISSAFNSKSKVPRSAESVSPRKGKTPNIAPQFSQSGPQQTSRPSSAGSSTRSRQSSQSYRK</sequence>
<comment type="subcellular location">
    <subcellularLocation>
        <location evidence="2">Cytoplasm</location>
        <location evidence="2">Cytoskeleton</location>
        <location evidence="2">Cilium basal body</location>
    </subcellularLocation>
    <subcellularLocation>
        <location evidence="1">Cytoplasm</location>
        <location evidence="1">Cytoskeleton</location>
        <location evidence="1">Microtubule organizing center</location>
        <location evidence="1">Centrosome</location>
        <location evidence="1">Centriole</location>
    </subcellularLocation>
</comment>
<dbReference type="PROSITE" id="PS50896">
    <property type="entry name" value="LISH"/>
    <property type="match status" value="1"/>
</dbReference>
<proteinExistence type="predicted"/>
<feature type="compositionally biased region" description="Polar residues" evidence="9">
    <location>
        <begin position="1131"/>
        <end position="1140"/>
    </location>
</feature>
<dbReference type="InterPro" id="IPR011989">
    <property type="entry name" value="ARM-like"/>
</dbReference>
<name>A0AAV7L9T5_PLEWA</name>
<dbReference type="GO" id="GO:0005814">
    <property type="term" value="C:centriole"/>
    <property type="evidence" value="ECO:0007669"/>
    <property type="project" value="UniProtKB-SubCell"/>
</dbReference>
<evidence type="ECO:0000259" key="12">
    <source>
        <dbReference type="Pfam" id="PF23138"/>
    </source>
</evidence>
<evidence type="ECO:0000256" key="1">
    <source>
        <dbReference type="ARBA" id="ARBA00004114"/>
    </source>
</evidence>
<organism evidence="13 14">
    <name type="scientific">Pleurodeles waltl</name>
    <name type="common">Iberian ribbed newt</name>
    <dbReference type="NCBI Taxonomy" id="8319"/>
    <lineage>
        <taxon>Eukaryota</taxon>
        <taxon>Metazoa</taxon>
        <taxon>Chordata</taxon>
        <taxon>Craniata</taxon>
        <taxon>Vertebrata</taxon>
        <taxon>Euteleostomi</taxon>
        <taxon>Amphibia</taxon>
        <taxon>Batrachia</taxon>
        <taxon>Caudata</taxon>
        <taxon>Salamandroidea</taxon>
        <taxon>Salamandridae</taxon>
        <taxon>Pleurodelinae</taxon>
        <taxon>Pleurodeles</taxon>
    </lineage>
</organism>
<evidence type="ECO:0000256" key="9">
    <source>
        <dbReference type="SAM" id="MobiDB-lite"/>
    </source>
</evidence>
<dbReference type="GO" id="GO:0036064">
    <property type="term" value="C:ciliary basal body"/>
    <property type="evidence" value="ECO:0007669"/>
    <property type="project" value="InterPro"/>
</dbReference>
<dbReference type="GO" id="GO:0060271">
    <property type="term" value="P:cilium assembly"/>
    <property type="evidence" value="ECO:0007669"/>
    <property type="project" value="InterPro"/>
</dbReference>
<feature type="transmembrane region" description="Helical" evidence="10">
    <location>
        <begin position="86"/>
        <end position="107"/>
    </location>
</feature>
<feature type="region of interest" description="Disordered" evidence="9">
    <location>
        <begin position="1078"/>
        <end position="1164"/>
    </location>
</feature>
<evidence type="ECO:0000256" key="6">
    <source>
        <dbReference type="ARBA" id="ARBA00023212"/>
    </source>
</evidence>
<feature type="transmembrane region" description="Helical" evidence="10">
    <location>
        <begin position="165"/>
        <end position="184"/>
    </location>
</feature>